<evidence type="ECO:0000313" key="3">
    <source>
        <dbReference type="Proteomes" id="UP001276659"/>
    </source>
</evidence>
<dbReference type="EMBL" id="JASNWA010000009">
    <property type="protein sequence ID" value="KAK3169750.1"/>
    <property type="molecule type" value="Genomic_DNA"/>
</dbReference>
<dbReference type="PROSITE" id="PS51257">
    <property type="entry name" value="PROKAR_LIPOPROTEIN"/>
    <property type="match status" value="1"/>
</dbReference>
<dbReference type="Proteomes" id="UP001276659">
    <property type="component" value="Unassembled WGS sequence"/>
</dbReference>
<dbReference type="AlphaFoldDB" id="A0AAE0DHS0"/>
<evidence type="ECO:0000256" key="1">
    <source>
        <dbReference type="SAM" id="MobiDB-lite"/>
    </source>
</evidence>
<accession>A0AAE0DHS0</accession>
<protein>
    <submittedName>
        <fullName evidence="2">Uncharacterized protein</fullName>
    </submittedName>
</protein>
<organism evidence="2 3">
    <name type="scientific">Lepraria neglecta</name>
    <dbReference type="NCBI Taxonomy" id="209136"/>
    <lineage>
        <taxon>Eukaryota</taxon>
        <taxon>Fungi</taxon>
        <taxon>Dikarya</taxon>
        <taxon>Ascomycota</taxon>
        <taxon>Pezizomycotina</taxon>
        <taxon>Lecanoromycetes</taxon>
        <taxon>OSLEUM clade</taxon>
        <taxon>Lecanoromycetidae</taxon>
        <taxon>Lecanorales</taxon>
        <taxon>Lecanorineae</taxon>
        <taxon>Stereocaulaceae</taxon>
        <taxon>Lepraria</taxon>
    </lineage>
</organism>
<feature type="compositionally biased region" description="Polar residues" evidence="1">
    <location>
        <begin position="495"/>
        <end position="504"/>
    </location>
</feature>
<gene>
    <name evidence="2" type="ORF">OEA41_009134</name>
</gene>
<proteinExistence type="predicted"/>
<name>A0AAE0DHS0_9LECA</name>
<feature type="region of interest" description="Disordered" evidence="1">
    <location>
        <begin position="442"/>
        <end position="504"/>
    </location>
</feature>
<comment type="caution">
    <text evidence="2">The sequence shown here is derived from an EMBL/GenBank/DDBJ whole genome shotgun (WGS) entry which is preliminary data.</text>
</comment>
<keyword evidence="3" id="KW-1185">Reference proteome</keyword>
<evidence type="ECO:0000313" key="2">
    <source>
        <dbReference type="EMBL" id="KAK3169750.1"/>
    </source>
</evidence>
<reference evidence="2" key="1">
    <citation type="submission" date="2022-11" db="EMBL/GenBank/DDBJ databases">
        <title>Chromosomal genome sequence assembly and mating type (MAT) locus characterization of the leprose asexual lichenized fungus Lepraria neglecta (Nyl.) Erichsen.</title>
        <authorList>
            <person name="Allen J.L."/>
            <person name="Pfeffer B."/>
        </authorList>
    </citation>
    <scope>NUCLEOTIDE SEQUENCE</scope>
    <source>
        <strain evidence="2">Allen 5258</strain>
    </source>
</reference>
<feature type="compositionally biased region" description="Low complexity" evidence="1">
    <location>
        <begin position="464"/>
        <end position="481"/>
    </location>
</feature>
<sequence length="504" mass="54233">MPKMLWKLFQSLATAMLFEILSFLLLTWSASCLSLPLDGPNPQNTTTLDAIPALNTSNNAGISSLANASTTLIDDHECFEPPEPGEVRLIANQRDCFAATDRISRLGRWGRPLRFSRRVGSDVKLPVDIRYGSCYIYMDMLHVDDQDFISLDVVYSEALEIAVRCCSSIGRYKYGGRTFVGPMSFLYMIVGGSLPPDQAQALEKSDGAELLTEELIDGNGLDWSNTSSIDAIPVSNASSTGIEGETDPVASNAVLVAREESVSTASSSSTTSLSNIAVPAAVPTLNVDSSIGSAFRLDISSTNFTSPTPISDTNTPSTNDYQGCFDHPSPLAGLYQTKLSDCKSAAKDLIQGFKPYEPIMFARKYKARFKLPQVVRSGSCLLSIDVSEDKDYDFLMPVVVQLAAVDLARRCTQGLHHSGGGRTVVGPKQVVNVVVSFGKLSQRPRVAARQQPDNNKLTNPLKLPSSNSSAEPSASTAPLSSDKNPIPNTPPLPSKDTTTLAHPT</sequence>